<feature type="transmembrane region" description="Helical" evidence="2">
    <location>
        <begin position="181"/>
        <end position="203"/>
    </location>
</feature>
<dbReference type="CDD" id="cd13133">
    <property type="entry name" value="MATE_like_7"/>
    <property type="match status" value="1"/>
</dbReference>
<dbReference type="PANTHER" id="PTHR43298">
    <property type="entry name" value="MULTIDRUG RESISTANCE PROTEIN NORM-RELATED"/>
    <property type="match status" value="1"/>
</dbReference>
<dbReference type="AlphaFoldDB" id="K1SSN0"/>
<reference evidence="3" key="1">
    <citation type="journal article" date="2013" name="Environ. Microbiol.">
        <title>Microbiota from the distal guts of lean and obese adolescents exhibit partial functional redundancy besides clear differences in community structure.</title>
        <authorList>
            <person name="Ferrer M."/>
            <person name="Ruiz A."/>
            <person name="Lanza F."/>
            <person name="Haange S.B."/>
            <person name="Oberbach A."/>
            <person name="Till H."/>
            <person name="Bargiela R."/>
            <person name="Campoy C."/>
            <person name="Segura M.T."/>
            <person name="Richter M."/>
            <person name="von Bergen M."/>
            <person name="Seifert J."/>
            <person name="Suarez A."/>
        </authorList>
    </citation>
    <scope>NUCLEOTIDE SEQUENCE</scope>
</reference>
<sequence>MLGFGFSIGAQILIARRNGAKEYSQIGPLFMQSTAFLLLMALVLFILSKVFAARIMGALIEAPDVREAAVRYLDYRVYGFFFAYVGSMFRAFYVGTTRTRILTINSIVMVLTNVVLNYLLIFGKFGFPEMGIAGAAIASSISEGVSALFYILYTRYRTDWRRYKFRFTGFDFSLLKQILSLSVWVMIQQGVAFLAWFLFFLCIEHLGKRDLAATNIVRAVSSLIFMFINAFASTTSSLVSNLIGAGYTEQIIAPLPEDDSASV</sequence>
<feature type="transmembrane region" description="Helical" evidence="2">
    <location>
        <begin position="132"/>
        <end position="153"/>
    </location>
</feature>
<keyword evidence="2 3" id="KW-0812">Transmembrane</keyword>
<keyword evidence="2" id="KW-0472">Membrane</keyword>
<protein>
    <submittedName>
        <fullName evidence="3">Transmembrane MatE family multidrug efflux transporter</fullName>
    </submittedName>
</protein>
<feature type="transmembrane region" description="Helical" evidence="2">
    <location>
        <begin position="101"/>
        <end position="120"/>
    </location>
</feature>
<feature type="non-terminal residue" evidence="3">
    <location>
        <position position="263"/>
    </location>
</feature>
<organism evidence="3">
    <name type="scientific">human gut metagenome</name>
    <dbReference type="NCBI Taxonomy" id="408170"/>
    <lineage>
        <taxon>unclassified sequences</taxon>
        <taxon>metagenomes</taxon>
        <taxon>organismal metagenomes</taxon>
    </lineage>
</organism>
<dbReference type="PANTHER" id="PTHR43298:SF2">
    <property type="entry name" value="FMN_FAD EXPORTER YEEO-RELATED"/>
    <property type="match status" value="1"/>
</dbReference>
<feature type="transmembrane region" description="Helical" evidence="2">
    <location>
        <begin position="77"/>
        <end position="95"/>
    </location>
</feature>
<comment type="caution">
    <text evidence="3">The sequence shown here is derived from an EMBL/GenBank/DDBJ whole genome shotgun (WGS) entry which is preliminary data.</text>
</comment>
<dbReference type="InterPro" id="IPR050222">
    <property type="entry name" value="MATE_MdtK"/>
</dbReference>
<dbReference type="InterPro" id="IPR002528">
    <property type="entry name" value="MATE_fam"/>
</dbReference>
<proteinExistence type="predicted"/>
<dbReference type="EMBL" id="AJWZ01006898">
    <property type="protein sequence ID" value="EKC58454.1"/>
    <property type="molecule type" value="Genomic_DNA"/>
</dbReference>
<dbReference type="Pfam" id="PF01554">
    <property type="entry name" value="MatE"/>
    <property type="match status" value="2"/>
</dbReference>
<dbReference type="GO" id="GO:0005886">
    <property type="term" value="C:plasma membrane"/>
    <property type="evidence" value="ECO:0007669"/>
    <property type="project" value="TreeGrafter"/>
</dbReference>
<name>K1SSN0_9ZZZZ</name>
<keyword evidence="1" id="KW-0813">Transport</keyword>
<feature type="transmembrane region" description="Helical" evidence="2">
    <location>
        <begin position="35"/>
        <end position="56"/>
    </location>
</feature>
<evidence type="ECO:0000313" key="3">
    <source>
        <dbReference type="EMBL" id="EKC58454.1"/>
    </source>
</evidence>
<dbReference type="GO" id="GO:0015297">
    <property type="term" value="F:antiporter activity"/>
    <property type="evidence" value="ECO:0007669"/>
    <property type="project" value="InterPro"/>
</dbReference>
<keyword evidence="2" id="KW-1133">Transmembrane helix</keyword>
<evidence type="ECO:0000256" key="2">
    <source>
        <dbReference type="SAM" id="Phobius"/>
    </source>
</evidence>
<accession>K1SSN0</accession>
<dbReference type="GO" id="GO:0042910">
    <property type="term" value="F:xenobiotic transmembrane transporter activity"/>
    <property type="evidence" value="ECO:0007669"/>
    <property type="project" value="InterPro"/>
</dbReference>
<evidence type="ECO:0000256" key="1">
    <source>
        <dbReference type="ARBA" id="ARBA00022448"/>
    </source>
</evidence>
<gene>
    <name evidence="3" type="ORF">OBE_09998</name>
</gene>